<name>A0ABP0BN95_9PEZI</name>
<sequence length="670" mass="75032">MALTLLWHTIQGYLLFPLGILLHSLWHTRGHPIETVYVLLSAFDGQYYSRHIDFRITRYYGRLTRARMQSDLRSALVDTFFNPGDAIVVALGQAVSRWRQWCRRDRGPLYALFDAFAVETVEATTGRKVNVWTQDRFAAFVASRLGGNSGVAPILWRSFCYSALYPFTLRLAACPAEDQQLDLNEWVQAVAMLATDAANNVHYARPVTSITGRSIWYEFTCLAVCSGPQQHHPRSDPSNASSDETRPPTVLEQVAYIASAQLPLDYAIRGPRLPEILPHVRKLVNDAECEPVVETDFAIPYRDMLCLFGAVLQVHKPDLDAARRNTWLFKNRGLGLTTTDIDRATHLAVAKQILAVAGVYDQDEDGDVTISYKQYEALWNRLYLTTNEPWHRGEKWSFHHELGLLWRSLFSVVSVVDDLKGLNHNSRGIDETPNHPPPPLVLQALDFLYPLPSCGCTRQRRRKHTLQYTSAAGGGLSREGVLAALTKHYRPTLVVLYGHTTDKRRQSALFAVLMSSPLWCTCHSGRIDDFFVDDKHLLLEMAPRARVLQYQPATNKHKTIFADLVEIDDMADTISFGSRSGLLLDLAAGVATLSSAVEPADAGHYVEIPTGPPQTTTPEAMAAPAAWTTSMHITKLEVYTASDGVDQNLAVMRGLRSIRRRPEASVGRDR</sequence>
<comment type="caution">
    <text evidence="1">The sequence shown here is derived from an EMBL/GenBank/DDBJ whole genome shotgun (WGS) entry which is preliminary data.</text>
</comment>
<reference evidence="1 2" key="1">
    <citation type="submission" date="2024-01" db="EMBL/GenBank/DDBJ databases">
        <authorList>
            <person name="Allen C."/>
            <person name="Tagirdzhanova G."/>
        </authorList>
    </citation>
    <scope>NUCLEOTIDE SEQUENCE [LARGE SCALE GENOMIC DNA]</scope>
</reference>
<keyword evidence="2" id="KW-1185">Reference proteome</keyword>
<dbReference type="Proteomes" id="UP001642482">
    <property type="component" value="Unassembled WGS sequence"/>
</dbReference>
<proteinExistence type="predicted"/>
<evidence type="ECO:0000313" key="1">
    <source>
        <dbReference type="EMBL" id="CAK7221113.1"/>
    </source>
</evidence>
<accession>A0ABP0BN95</accession>
<dbReference type="EMBL" id="CAWUHD010000039">
    <property type="protein sequence ID" value="CAK7221113.1"/>
    <property type="molecule type" value="Genomic_DNA"/>
</dbReference>
<evidence type="ECO:0008006" key="3">
    <source>
        <dbReference type="Google" id="ProtNLM"/>
    </source>
</evidence>
<organism evidence="1 2">
    <name type="scientific">Sporothrix eucalyptigena</name>
    <dbReference type="NCBI Taxonomy" id="1812306"/>
    <lineage>
        <taxon>Eukaryota</taxon>
        <taxon>Fungi</taxon>
        <taxon>Dikarya</taxon>
        <taxon>Ascomycota</taxon>
        <taxon>Pezizomycotina</taxon>
        <taxon>Sordariomycetes</taxon>
        <taxon>Sordariomycetidae</taxon>
        <taxon>Ophiostomatales</taxon>
        <taxon>Ophiostomataceae</taxon>
        <taxon>Sporothrix</taxon>
    </lineage>
</organism>
<evidence type="ECO:0000313" key="2">
    <source>
        <dbReference type="Proteomes" id="UP001642482"/>
    </source>
</evidence>
<gene>
    <name evidence="1" type="ORF">SEUCBS140593_004460</name>
</gene>
<protein>
    <recommendedName>
        <fullName evidence="3">TLDc domain-containing protein</fullName>
    </recommendedName>
</protein>